<dbReference type="InterPro" id="IPR036116">
    <property type="entry name" value="FN3_sf"/>
</dbReference>
<comment type="caution">
    <text evidence="3">The sequence shown here is derived from an EMBL/GenBank/DDBJ whole genome shotgun (WGS) entry which is preliminary data.</text>
</comment>
<feature type="domain" description="Bacterial Ig-like" evidence="2">
    <location>
        <begin position="1306"/>
        <end position="1394"/>
    </location>
</feature>
<evidence type="ECO:0000313" key="3">
    <source>
        <dbReference type="EMBL" id="GGD18245.1"/>
    </source>
</evidence>
<feature type="chain" id="PRO_5047439745" description="Bacterial Ig-like domain-containing protein" evidence="1">
    <location>
        <begin position="33"/>
        <end position="1394"/>
    </location>
</feature>
<sequence length="1394" mass="149496">MPPTGVRTASASAGVALAVLAATATIVPGASAAPPAAPFGLEATSPNTTTTVLSWDREVGATKYTVQVDNDPSFGSPEFNQVTTNVSAVPHTALKAGLNHWRVRSINTGNEVSEWTTSTFDRPDPMVPTPVAPVEGATLAQPDEPPLLQWSEVPGAKSYTVEIDDAPDFIGSARLTTSTTSITPSSPLSLGAWFWRVTATDASGQVSVPSTPSGFSITALPAPELVSPTDSADEEVEDVVLDWAPVRGAKSYALQVATNDGFETGDLITDIKGINGTSYSPPKGYDNDQYYWRVRAVDAAGSPSAWSVSPHNFKRHWPDRPWPITPVQPGFPAYPADFDTSDPAHRDHPFYRDYVKNHDPEDLPIATLDDLQPFLQWTPVQHASHYELQLSTNVGFVPTATSTCLIAGTTFTPTNVSFPTPKLDHKCQVKQGTRYFWRVRPMDRPYTSAGIQGIYSPIQKFVWQTSWFSDVKPAQGATVTTPTFSWRARAATAEFRVNVRNATGRTVASGTTRANSWTPSDELIPSEGPFSWDLTGITADGTSTLIYGRSFNLAAMPADASGLPPLTALSARVTDAATMRAPQMSWTPHPLAARYSVDFGLADLTSWLVPAAGEMFGEPLFYPTLTDTGTRIMAPGRYRWRVNAWDAEGRHIASSATYVTKIADFEEVTGQTIALDGAKLASGGGCDLPMDLVSNVSTCPEVPTTPVLRWEPQEDVSFYAVYVSYDQNFTNLTEKNSIPASMGTMYAYDLLTLPDNTSGVPYYWHIRPCKAVNVCAPDPVSAATGMAKHAFKKVSPRVETEPTDEVVTSTEVNFRWRDYHDTNQSHLVTRDGAPSWTATYRPDLADATGPLNPSDLSNQSALRYRIRIAKDPLFTQMLENEVVDQASYTSTSELYPEGPVYWKVSAIDVNDNELSSSQTRQFTKTSPAVETLTPTAGAQVAGTTPFRWSAQAYAGQYELEVSRNDALFSSANRLFLTKAWTTAYTWTKPIPVSDSPYYYRVRRLDSAGNPGAWSAPVQFRVVAEPVRLTAPASESVQLPNGPSFAWEPVAGAATYLLDVRDSAGKAVASVATPATGYTPFVSLADGRYSWSVTARANDGTAMAAPTQDTFTVDASLVAGRKPVIGMDTEQPQVGSTLSVAPLSWNRPGVTETHQWLRDGAPIKGATSTRYVATAADHEKAISVRVTGALASYTTAVETSNEVRIGAGGTVIASAPPTVTGKAAVGQKLGSTAGSWPAGTKVTYQWLRNGSPVAGATGRSFNVSLADATKKISLRVTGSLPGMRDGTSTSSAVSVPKAASSTSLGLSRSKVKRGTKVTLTGVVKVTGLDAPTGVVGVHRNGKAIKTLKLVVSKKGKVTFVLPKSLKKGKHKIQLRYKGTGQVSASRSKVVVLTIT</sequence>
<organism evidence="3 4">
    <name type="scientific">Nocardioides daphniae</name>
    <dbReference type="NCBI Taxonomy" id="402297"/>
    <lineage>
        <taxon>Bacteria</taxon>
        <taxon>Bacillati</taxon>
        <taxon>Actinomycetota</taxon>
        <taxon>Actinomycetes</taxon>
        <taxon>Propionibacteriales</taxon>
        <taxon>Nocardioidaceae</taxon>
        <taxon>Nocardioides</taxon>
    </lineage>
</organism>
<dbReference type="Pfam" id="PF16640">
    <property type="entry name" value="Big_3_5"/>
    <property type="match status" value="1"/>
</dbReference>
<dbReference type="EMBL" id="BMCK01000002">
    <property type="protein sequence ID" value="GGD18245.1"/>
    <property type="molecule type" value="Genomic_DNA"/>
</dbReference>
<proteinExistence type="predicted"/>
<dbReference type="InterPro" id="IPR013783">
    <property type="entry name" value="Ig-like_fold"/>
</dbReference>
<evidence type="ECO:0000313" key="4">
    <source>
        <dbReference type="Proteomes" id="UP000630594"/>
    </source>
</evidence>
<accession>A0ABQ1Q7W5</accession>
<dbReference type="Gene3D" id="2.60.40.2700">
    <property type="match status" value="2"/>
</dbReference>
<dbReference type="SUPFAM" id="SSF49265">
    <property type="entry name" value="Fibronectin type III"/>
    <property type="match status" value="1"/>
</dbReference>
<evidence type="ECO:0000259" key="2">
    <source>
        <dbReference type="Pfam" id="PF16640"/>
    </source>
</evidence>
<feature type="signal peptide" evidence="1">
    <location>
        <begin position="1"/>
        <end position="32"/>
    </location>
</feature>
<keyword evidence="4" id="KW-1185">Reference proteome</keyword>
<name>A0ABQ1Q7W5_9ACTN</name>
<dbReference type="Gene3D" id="2.60.40.10">
    <property type="entry name" value="Immunoglobulins"/>
    <property type="match status" value="9"/>
</dbReference>
<keyword evidence="1" id="KW-0732">Signal</keyword>
<dbReference type="Proteomes" id="UP000630594">
    <property type="component" value="Unassembled WGS sequence"/>
</dbReference>
<evidence type="ECO:0000256" key="1">
    <source>
        <dbReference type="SAM" id="SignalP"/>
    </source>
</evidence>
<dbReference type="RefSeq" id="WP_188421425.1">
    <property type="nucleotide sequence ID" value="NZ_BMCK01000002.1"/>
</dbReference>
<protein>
    <recommendedName>
        <fullName evidence="2">Bacterial Ig-like domain-containing protein</fullName>
    </recommendedName>
</protein>
<reference evidence="4" key="1">
    <citation type="journal article" date="2019" name="Int. J. Syst. Evol. Microbiol.">
        <title>The Global Catalogue of Microorganisms (GCM) 10K type strain sequencing project: providing services to taxonomists for standard genome sequencing and annotation.</title>
        <authorList>
            <consortium name="The Broad Institute Genomics Platform"/>
            <consortium name="The Broad Institute Genome Sequencing Center for Infectious Disease"/>
            <person name="Wu L."/>
            <person name="Ma J."/>
        </authorList>
    </citation>
    <scope>NUCLEOTIDE SEQUENCE [LARGE SCALE GENOMIC DNA]</scope>
    <source>
        <strain evidence="4">CCM 7403</strain>
    </source>
</reference>
<gene>
    <name evidence="3" type="ORF">GCM10007231_16670</name>
</gene>
<dbReference type="InterPro" id="IPR032109">
    <property type="entry name" value="Big_3_5"/>
</dbReference>